<dbReference type="Proteomes" id="UP000002709">
    <property type="component" value="Chromosome"/>
</dbReference>
<dbReference type="CDD" id="cd00093">
    <property type="entry name" value="HTH_XRE"/>
    <property type="match status" value="1"/>
</dbReference>
<dbReference type="GO" id="GO:0005829">
    <property type="term" value="C:cytosol"/>
    <property type="evidence" value="ECO:0007669"/>
    <property type="project" value="TreeGrafter"/>
</dbReference>
<evidence type="ECO:0000313" key="3">
    <source>
        <dbReference type="EMBL" id="ABB23562.1"/>
    </source>
</evidence>
<evidence type="ECO:0000256" key="1">
    <source>
        <dbReference type="ARBA" id="ARBA00023125"/>
    </source>
</evidence>
<dbReference type="GO" id="GO:0003700">
    <property type="term" value="F:DNA-binding transcription factor activity"/>
    <property type="evidence" value="ECO:0007669"/>
    <property type="project" value="TreeGrafter"/>
</dbReference>
<protein>
    <submittedName>
        <fullName evidence="3">Transcriptional regulator, XRE family</fullName>
    </submittedName>
</protein>
<dbReference type="SMART" id="SM00530">
    <property type="entry name" value="HTH_XRE"/>
    <property type="match status" value="1"/>
</dbReference>
<evidence type="ECO:0000259" key="2">
    <source>
        <dbReference type="PROSITE" id="PS50943"/>
    </source>
</evidence>
<dbReference type="EMBL" id="CP000096">
    <property type="protein sequence ID" value="ABB23562.1"/>
    <property type="molecule type" value="Genomic_DNA"/>
</dbReference>
<dbReference type="KEGG" id="plt:Plut_0684"/>
<dbReference type="SUPFAM" id="SSF47413">
    <property type="entry name" value="lambda repressor-like DNA-binding domains"/>
    <property type="match status" value="1"/>
</dbReference>
<dbReference type="InterPro" id="IPR001387">
    <property type="entry name" value="Cro/C1-type_HTH"/>
</dbReference>
<dbReference type="eggNOG" id="COG1396">
    <property type="taxonomic scope" value="Bacteria"/>
</dbReference>
<dbReference type="InterPro" id="IPR050807">
    <property type="entry name" value="TransReg_Diox_bact_type"/>
</dbReference>
<dbReference type="Pfam" id="PF01381">
    <property type="entry name" value="HTH_3"/>
    <property type="match status" value="1"/>
</dbReference>
<name>Q3B519_CHLL3</name>
<dbReference type="PANTHER" id="PTHR46797:SF1">
    <property type="entry name" value="METHYLPHOSPHONATE SYNTHASE"/>
    <property type="match status" value="1"/>
</dbReference>
<proteinExistence type="predicted"/>
<dbReference type="InterPro" id="IPR010982">
    <property type="entry name" value="Lambda_DNA-bd_dom_sf"/>
</dbReference>
<dbReference type="HOGENOM" id="CLU_2288864_0_0_10"/>
<keyword evidence="1" id="KW-0238">DNA-binding</keyword>
<organism evidence="3 4">
    <name type="scientific">Chlorobium luteolum (strain DSM 273 / BCRC 81028 / 2530)</name>
    <name type="common">Pelodictyon luteolum</name>
    <dbReference type="NCBI Taxonomy" id="319225"/>
    <lineage>
        <taxon>Bacteria</taxon>
        <taxon>Pseudomonadati</taxon>
        <taxon>Chlorobiota</taxon>
        <taxon>Chlorobiia</taxon>
        <taxon>Chlorobiales</taxon>
        <taxon>Chlorobiaceae</taxon>
        <taxon>Chlorobium/Pelodictyon group</taxon>
        <taxon>Pelodictyon</taxon>
    </lineage>
</organism>
<dbReference type="AlphaFoldDB" id="Q3B519"/>
<dbReference type="PANTHER" id="PTHR46797">
    <property type="entry name" value="HTH-TYPE TRANSCRIPTIONAL REGULATOR"/>
    <property type="match status" value="1"/>
</dbReference>
<accession>Q3B519</accession>
<sequence length="101" mass="11339">MTMDPTQCTHALNHQQNKSPAEKLGLKIRIARIMASYTQEKLAVRSGLSMAYIGMIERGEKNITILNCHKLAKALDITIGDLLDGVFDSEKTYCKHECRNC</sequence>
<dbReference type="GO" id="GO:0003677">
    <property type="term" value="F:DNA binding"/>
    <property type="evidence" value="ECO:0007669"/>
    <property type="project" value="UniProtKB-KW"/>
</dbReference>
<keyword evidence="4" id="KW-1185">Reference proteome</keyword>
<gene>
    <name evidence="3" type="ordered locus">Plut_0684</name>
</gene>
<reference evidence="4" key="1">
    <citation type="submission" date="2005-08" db="EMBL/GenBank/DDBJ databases">
        <title>Complete sequence of Pelodictyon luteolum DSM 273.</title>
        <authorList>
            <consortium name="US DOE Joint Genome Institute"/>
            <person name="Copeland A."/>
            <person name="Lucas S."/>
            <person name="Lapidus A."/>
            <person name="Barry K."/>
            <person name="Detter J.C."/>
            <person name="Glavina T."/>
            <person name="Hammon N."/>
            <person name="Israni S."/>
            <person name="Pitluck S."/>
            <person name="Bryant D."/>
            <person name="Schmutz J."/>
            <person name="Larimer F."/>
            <person name="Land M."/>
            <person name="Kyrpides N."/>
            <person name="Ivanova N."/>
            <person name="Richardson P."/>
        </authorList>
    </citation>
    <scope>NUCLEOTIDE SEQUENCE [LARGE SCALE GENOMIC DNA]</scope>
    <source>
        <strain evidence="4">DSM 273 / BCRC 81028 / 2530</strain>
    </source>
</reference>
<dbReference type="Gene3D" id="1.10.260.40">
    <property type="entry name" value="lambda repressor-like DNA-binding domains"/>
    <property type="match status" value="1"/>
</dbReference>
<evidence type="ECO:0000313" key="4">
    <source>
        <dbReference type="Proteomes" id="UP000002709"/>
    </source>
</evidence>
<dbReference type="PROSITE" id="PS50943">
    <property type="entry name" value="HTH_CROC1"/>
    <property type="match status" value="1"/>
</dbReference>
<feature type="domain" description="HTH cro/C1-type" evidence="2">
    <location>
        <begin position="28"/>
        <end position="82"/>
    </location>
</feature>